<dbReference type="Gene3D" id="3.30.70.360">
    <property type="match status" value="1"/>
</dbReference>
<dbReference type="PIRSF" id="PIRSF001235">
    <property type="entry name" value="Amidase_carbamoylase"/>
    <property type="match status" value="1"/>
</dbReference>
<dbReference type="Proteomes" id="UP000317422">
    <property type="component" value="Unassembled WGS sequence"/>
</dbReference>
<protein>
    <submittedName>
        <fullName evidence="5">N-carbamoyl-L-amino-acid hydrolase</fullName>
    </submittedName>
</protein>
<feature type="binding site" evidence="3">
    <location>
        <position position="122"/>
    </location>
    <ligand>
        <name>Zn(2+)</name>
        <dbReference type="ChEBI" id="CHEBI:29105"/>
        <label>2</label>
    </ligand>
</feature>
<keyword evidence="6" id="KW-1185">Reference proteome</keyword>
<name>A0A543NHQ3_9ACTN</name>
<evidence type="ECO:0000313" key="6">
    <source>
        <dbReference type="Proteomes" id="UP000317422"/>
    </source>
</evidence>
<feature type="binding site" evidence="4">
    <location>
        <position position="210"/>
    </location>
    <ligand>
        <name>allantoate</name>
        <dbReference type="ChEBI" id="CHEBI:17536"/>
    </ligand>
</feature>
<dbReference type="AlphaFoldDB" id="A0A543NHQ3"/>
<keyword evidence="3" id="KW-0479">Metal-binding</keyword>
<feature type="binding site" evidence="3">
    <location>
        <position position="87"/>
    </location>
    <ligand>
        <name>Zn(2+)</name>
        <dbReference type="ChEBI" id="CHEBI:29105"/>
        <label>2</label>
    </ligand>
</feature>
<gene>
    <name evidence="5" type="ORF">FHX37_1273</name>
</gene>
<dbReference type="RefSeq" id="WP_141922670.1">
    <property type="nucleotide sequence ID" value="NZ_VFQC01000001.1"/>
</dbReference>
<dbReference type="OrthoDB" id="9808195at2"/>
<feature type="binding site" evidence="3">
    <location>
        <position position="375"/>
    </location>
    <ligand>
        <name>Zn(2+)</name>
        <dbReference type="ChEBI" id="CHEBI:29105"/>
        <label>2</label>
    </ligand>
</feature>
<dbReference type="Pfam" id="PF01546">
    <property type="entry name" value="Peptidase_M20"/>
    <property type="match status" value="1"/>
</dbReference>
<dbReference type="InterPro" id="IPR002933">
    <property type="entry name" value="Peptidase_M20"/>
</dbReference>
<evidence type="ECO:0000256" key="3">
    <source>
        <dbReference type="PIRSR" id="PIRSR001235-1"/>
    </source>
</evidence>
<proteinExistence type="inferred from homology"/>
<comment type="cofactor">
    <cofactor evidence="3">
        <name>Zn(2+)</name>
        <dbReference type="ChEBI" id="CHEBI:29105"/>
    </cofactor>
    <text evidence="3">Binds 2 Zn(2+) ions per subunit.</text>
</comment>
<keyword evidence="3" id="KW-0862">Zinc</keyword>
<reference evidence="5 6" key="1">
    <citation type="submission" date="2019-06" db="EMBL/GenBank/DDBJ databases">
        <title>Sequencing the genomes of 1000 actinobacteria strains.</title>
        <authorList>
            <person name="Klenk H.-P."/>
        </authorList>
    </citation>
    <scope>NUCLEOTIDE SEQUENCE [LARGE SCALE GENOMIC DNA]</scope>
    <source>
        <strain evidence="5 6">DSM 45015</strain>
    </source>
</reference>
<dbReference type="NCBIfam" id="TIGR01879">
    <property type="entry name" value="hydantase"/>
    <property type="match status" value="1"/>
</dbReference>
<evidence type="ECO:0000256" key="2">
    <source>
        <dbReference type="ARBA" id="ARBA00022801"/>
    </source>
</evidence>
<dbReference type="SUPFAM" id="SSF53187">
    <property type="entry name" value="Zn-dependent exopeptidases"/>
    <property type="match status" value="1"/>
</dbReference>
<dbReference type="GO" id="GO:0046872">
    <property type="term" value="F:metal ion binding"/>
    <property type="evidence" value="ECO:0007669"/>
    <property type="project" value="UniProtKB-KW"/>
</dbReference>
<dbReference type="EMBL" id="VFQC01000001">
    <property type="protein sequence ID" value="TQN31372.1"/>
    <property type="molecule type" value="Genomic_DNA"/>
</dbReference>
<accession>A0A543NHQ3</accession>
<sequence>MSDSFDRMWAELAPIGRNRTTGGYRRYSWEEADAEMRSWFVNSATARGMETATDRNGNIWAWWGTPGPGAVVTGSHLDSVPDGGAYDGPLGIVSAFAAVDELQRCGLSSGTPLAVVAFVEEEGARFGVPCLGTRLLTGAITPDRAAGLTDADGITWARAMENAGLDSTRIGAEPELLTNIAAFVELHIEQGRGLLDAPVGVASAVWPHGRWRMDFSGRADHAGTTRITDRSDPMVPFARCVLAARDAAESTGAVATVGKARVWPNGTNAIPSRVRAWLDARAPDEATLRELTDAVDSAAQRSSTEEGVFHASYLESYTPVVEFASGLRDRVARLVGGAETPVPVLPTGAGHDAGVLAASVPTAMLFVRNPTGVSHAPAESADPADCHAGVAALTEVLADLLTDGV</sequence>
<comment type="caution">
    <text evidence="5">The sequence shown here is derived from an EMBL/GenBank/DDBJ whole genome shotgun (WGS) entry which is preliminary data.</text>
</comment>
<organism evidence="5 6">
    <name type="scientific">Haloactinospora alba</name>
    <dbReference type="NCBI Taxonomy" id="405555"/>
    <lineage>
        <taxon>Bacteria</taxon>
        <taxon>Bacillati</taxon>
        <taxon>Actinomycetota</taxon>
        <taxon>Actinomycetes</taxon>
        <taxon>Streptosporangiales</taxon>
        <taxon>Nocardiopsidaceae</taxon>
        <taxon>Haloactinospora</taxon>
    </lineage>
</organism>
<comment type="similarity">
    <text evidence="1">Belongs to the peptidase M20 family.</text>
</comment>
<feature type="binding site" evidence="4">
    <location>
        <position position="268"/>
    </location>
    <ligand>
        <name>allantoate</name>
        <dbReference type="ChEBI" id="CHEBI:17536"/>
    </ligand>
</feature>
<dbReference type="PANTHER" id="PTHR32494">
    <property type="entry name" value="ALLANTOATE DEIMINASE-RELATED"/>
    <property type="match status" value="1"/>
</dbReference>
<feature type="binding site" evidence="3">
    <location>
        <position position="187"/>
    </location>
    <ligand>
        <name>Zn(2+)</name>
        <dbReference type="ChEBI" id="CHEBI:29105"/>
        <label>1</label>
    </ligand>
</feature>
<dbReference type="NCBIfam" id="NF006770">
    <property type="entry name" value="PRK09290.1-4"/>
    <property type="match status" value="1"/>
</dbReference>
<feature type="binding site" evidence="4">
    <location>
        <position position="281"/>
    </location>
    <ligand>
        <name>allantoate</name>
        <dbReference type="ChEBI" id="CHEBI:17536"/>
    </ligand>
</feature>
<feature type="binding site" evidence="3">
    <location>
        <position position="76"/>
    </location>
    <ligand>
        <name>Zn(2+)</name>
        <dbReference type="ChEBI" id="CHEBI:29105"/>
        <label>1</label>
    </ligand>
</feature>
<keyword evidence="2 5" id="KW-0378">Hydrolase</keyword>
<dbReference type="PANTHER" id="PTHR32494:SF5">
    <property type="entry name" value="ALLANTOATE AMIDOHYDROLASE"/>
    <property type="match status" value="1"/>
</dbReference>
<feature type="binding site" evidence="3">
    <location>
        <position position="87"/>
    </location>
    <ligand>
        <name>Zn(2+)</name>
        <dbReference type="ChEBI" id="CHEBI:29105"/>
        <label>1</label>
    </ligand>
</feature>
<evidence type="ECO:0000256" key="1">
    <source>
        <dbReference type="ARBA" id="ARBA00006153"/>
    </source>
</evidence>
<evidence type="ECO:0000256" key="4">
    <source>
        <dbReference type="PIRSR" id="PIRSR001235-2"/>
    </source>
</evidence>
<dbReference type="Gene3D" id="3.40.630.10">
    <property type="entry name" value="Zn peptidases"/>
    <property type="match status" value="1"/>
</dbReference>
<dbReference type="InterPro" id="IPR010158">
    <property type="entry name" value="Amidase_Cbmase"/>
</dbReference>
<dbReference type="SUPFAM" id="SSF55031">
    <property type="entry name" value="Bacterial exopeptidase dimerisation domain"/>
    <property type="match status" value="1"/>
</dbReference>
<evidence type="ECO:0000313" key="5">
    <source>
        <dbReference type="EMBL" id="TQN31372.1"/>
    </source>
</evidence>
<dbReference type="InterPro" id="IPR036264">
    <property type="entry name" value="Bact_exopeptidase_dim_dom"/>
</dbReference>
<dbReference type="GO" id="GO:0016813">
    <property type="term" value="F:hydrolase activity, acting on carbon-nitrogen (but not peptide) bonds, in linear amidines"/>
    <property type="evidence" value="ECO:0007669"/>
    <property type="project" value="InterPro"/>
</dbReference>